<dbReference type="AlphaFoldDB" id="A0AAU9CNQ8"/>
<proteinExistence type="predicted"/>
<keyword evidence="1" id="KW-0472">Membrane</keyword>
<reference evidence="3 4" key="1">
    <citation type="submission" date="2021-12" db="EMBL/GenBank/DDBJ databases">
        <title>Genome sequencing of bacteria with rrn-lacking chromosome and rrn-plasmid.</title>
        <authorList>
            <person name="Anda M."/>
            <person name="Iwasaki W."/>
        </authorList>
    </citation>
    <scope>NUCLEOTIDE SEQUENCE [LARGE SCALE GENOMIC DNA]</scope>
    <source>
        <strain evidence="3 4">DSM 100852</strain>
    </source>
</reference>
<dbReference type="PANTHER" id="PTHR43283">
    <property type="entry name" value="BETA-LACTAMASE-RELATED"/>
    <property type="match status" value="1"/>
</dbReference>
<evidence type="ECO:0000259" key="2">
    <source>
        <dbReference type="Pfam" id="PF00144"/>
    </source>
</evidence>
<evidence type="ECO:0000313" key="4">
    <source>
        <dbReference type="Proteomes" id="UP001348817"/>
    </source>
</evidence>
<dbReference type="Proteomes" id="UP001348817">
    <property type="component" value="Chromosome"/>
</dbReference>
<organism evidence="3 4">
    <name type="scientific">Fulvitalea axinellae</name>
    <dbReference type="NCBI Taxonomy" id="1182444"/>
    <lineage>
        <taxon>Bacteria</taxon>
        <taxon>Pseudomonadati</taxon>
        <taxon>Bacteroidota</taxon>
        <taxon>Cytophagia</taxon>
        <taxon>Cytophagales</taxon>
        <taxon>Persicobacteraceae</taxon>
        <taxon>Fulvitalea</taxon>
    </lineage>
</organism>
<dbReference type="GO" id="GO:0016787">
    <property type="term" value="F:hydrolase activity"/>
    <property type="evidence" value="ECO:0007669"/>
    <property type="project" value="UniProtKB-KW"/>
</dbReference>
<evidence type="ECO:0000313" key="3">
    <source>
        <dbReference type="EMBL" id="BDD09582.1"/>
    </source>
</evidence>
<keyword evidence="3" id="KW-0378">Hydrolase</keyword>
<keyword evidence="1" id="KW-1133">Transmembrane helix</keyword>
<sequence>MPAYIIWIPFTLLFFIIIGSYFRSMLRIISGFSAKLTNGALFISQRPIANIRGQELSFFPVNLVKIQTDGQNKSVSGSFFKVSRSVQFTPETGGKFISSPVAHSLPPLPSPHKNKETKAEDFAVLAFKQGELIFEKYAIGIDSNTRLPGWSVTKSVMNALVGIASKRFGFDIHKPVRPSEWLKDERKNITWAHLLEMSDGLKWREKYDRVSEVSRMLYLKNDMASYALRQKSSRKAGSYWNYSSGSSNILSYLLKRFFANENEYLRFPYEHFSSQLEMDSFFFETDNSGTFVGSSYAWATPRDWAKFGLMYANGGVYNDKRILDSSWVDYTRKPTPACATGEYGAHFWLNASVNGKQSLPGVPEDLLYCKGFQGQRIYIINSMDLVLLRFGISRKNNFSDSEFLSKYLNKLKHS</sequence>
<feature type="transmembrane region" description="Helical" evidence="1">
    <location>
        <begin position="6"/>
        <end position="26"/>
    </location>
</feature>
<keyword evidence="4" id="KW-1185">Reference proteome</keyword>
<dbReference type="PANTHER" id="PTHR43283:SF7">
    <property type="entry name" value="BETA-LACTAMASE-RELATED DOMAIN-CONTAINING PROTEIN"/>
    <property type="match status" value="1"/>
</dbReference>
<feature type="domain" description="Beta-lactamase-related" evidence="2">
    <location>
        <begin position="120"/>
        <end position="387"/>
    </location>
</feature>
<dbReference type="InterPro" id="IPR001466">
    <property type="entry name" value="Beta-lactam-related"/>
</dbReference>
<dbReference type="KEGG" id="fax:FUAX_20140"/>
<evidence type="ECO:0000256" key="1">
    <source>
        <dbReference type="SAM" id="Phobius"/>
    </source>
</evidence>
<protein>
    <submittedName>
        <fullName evidence="3">Serine hydrolase</fullName>
    </submittedName>
</protein>
<dbReference type="InterPro" id="IPR012338">
    <property type="entry name" value="Beta-lactam/transpept-like"/>
</dbReference>
<dbReference type="Pfam" id="PF00144">
    <property type="entry name" value="Beta-lactamase"/>
    <property type="match status" value="1"/>
</dbReference>
<accession>A0AAU9CNQ8</accession>
<keyword evidence="1" id="KW-0812">Transmembrane</keyword>
<dbReference type="RefSeq" id="WP_338391178.1">
    <property type="nucleotide sequence ID" value="NZ_AP025314.1"/>
</dbReference>
<dbReference type="SUPFAM" id="SSF56601">
    <property type="entry name" value="beta-lactamase/transpeptidase-like"/>
    <property type="match status" value="1"/>
</dbReference>
<dbReference type="Gene3D" id="3.40.710.10">
    <property type="entry name" value="DD-peptidase/beta-lactamase superfamily"/>
    <property type="match status" value="1"/>
</dbReference>
<gene>
    <name evidence="3" type="ORF">FUAX_20140</name>
</gene>
<dbReference type="EMBL" id="AP025314">
    <property type="protein sequence ID" value="BDD09582.1"/>
    <property type="molecule type" value="Genomic_DNA"/>
</dbReference>
<name>A0AAU9CNQ8_9BACT</name>
<dbReference type="InterPro" id="IPR050789">
    <property type="entry name" value="Diverse_Enzym_Activities"/>
</dbReference>